<evidence type="ECO:0000256" key="10">
    <source>
        <dbReference type="ARBA" id="ARBA00023175"/>
    </source>
</evidence>
<reference evidence="14" key="1">
    <citation type="submission" date="2023-06" db="EMBL/GenBank/DDBJ databases">
        <authorList>
            <person name="Kurt Z."/>
        </authorList>
    </citation>
    <scope>NUCLEOTIDE SEQUENCE</scope>
</reference>
<dbReference type="InterPro" id="IPR026983">
    <property type="entry name" value="DHC"/>
</dbReference>
<dbReference type="Pfam" id="PF22597">
    <property type="entry name" value="DYN_lid"/>
    <property type="match status" value="1"/>
</dbReference>
<proteinExistence type="predicted"/>
<dbReference type="InterPro" id="IPR054354">
    <property type="entry name" value="DYNC2H1-like_lid"/>
</dbReference>
<keyword evidence="16" id="KW-1185">Reference proteome</keyword>
<dbReference type="GO" id="GO:0030286">
    <property type="term" value="C:dynein complex"/>
    <property type="evidence" value="ECO:0007669"/>
    <property type="project" value="UniProtKB-KW"/>
</dbReference>
<dbReference type="Gene3D" id="3.20.180.20">
    <property type="entry name" value="Dynein heavy chain, N-terminal domain 2"/>
    <property type="match status" value="1"/>
</dbReference>
<accession>A0AA86URV7</accession>
<evidence type="ECO:0000256" key="9">
    <source>
        <dbReference type="ARBA" id="ARBA00023054"/>
    </source>
</evidence>
<keyword evidence="10" id="KW-0505">Motor protein</keyword>
<feature type="coiled-coil region" evidence="12">
    <location>
        <begin position="3544"/>
        <end position="3627"/>
    </location>
</feature>
<evidence type="ECO:0000256" key="3">
    <source>
        <dbReference type="ARBA" id="ARBA00022490"/>
    </source>
</evidence>
<evidence type="ECO:0000256" key="4">
    <source>
        <dbReference type="ARBA" id="ARBA00022701"/>
    </source>
</evidence>
<dbReference type="Pfam" id="PF08393">
    <property type="entry name" value="DHC_N2"/>
    <property type="match status" value="1"/>
</dbReference>
<dbReference type="GO" id="GO:0000235">
    <property type="term" value="C:astral microtubule"/>
    <property type="evidence" value="ECO:0007669"/>
    <property type="project" value="UniProtKB-ARBA"/>
</dbReference>
<dbReference type="GO" id="GO:0051959">
    <property type="term" value="F:dynein light intermediate chain binding"/>
    <property type="evidence" value="ECO:0007669"/>
    <property type="project" value="InterPro"/>
</dbReference>
<dbReference type="Gene3D" id="1.10.8.710">
    <property type="match status" value="1"/>
</dbReference>
<protein>
    <recommendedName>
        <fullName evidence="2">Dynein heavy chain, cytoplasmic</fullName>
    </recommendedName>
</protein>
<dbReference type="PANTHER" id="PTHR45703">
    <property type="entry name" value="DYNEIN HEAVY CHAIN"/>
    <property type="match status" value="1"/>
</dbReference>
<evidence type="ECO:0000259" key="13">
    <source>
        <dbReference type="SMART" id="SM00382"/>
    </source>
</evidence>
<evidence type="ECO:0000256" key="8">
    <source>
        <dbReference type="ARBA" id="ARBA00023017"/>
    </source>
</evidence>
<dbReference type="Gene3D" id="1.20.920.30">
    <property type="match status" value="1"/>
</dbReference>
<dbReference type="InterPro" id="IPR027417">
    <property type="entry name" value="P-loop_NTPase"/>
</dbReference>
<comment type="caution">
    <text evidence="14">The sequence shown here is derived from an EMBL/GenBank/DDBJ whole genome shotgun (WGS) entry which is preliminary data.</text>
</comment>
<dbReference type="Proteomes" id="UP001642409">
    <property type="component" value="Unassembled WGS sequence"/>
</dbReference>
<evidence type="ECO:0000256" key="1">
    <source>
        <dbReference type="ARBA" id="ARBA00004245"/>
    </source>
</evidence>
<dbReference type="Pfam" id="PF12780">
    <property type="entry name" value="AAA_8"/>
    <property type="match status" value="1"/>
</dbReference>
<keyword evidence="9 12" id="KW-0175">Coiled coil</keyword>
<dbReference type="SMART" id="SM00382">
    <property type="entry name" value="AAA"/>
    <property type="match status" value="3"/>
</dbReference>
<dbReference type="InterPro" id="IPR043157">
    <property type="entry name" value="Dynein_AAA1S"/>
</dbReference>
<evidence type="ECO:0000313" key="14">
    <source>
        <dbReference type="EMBL" id="CAI9962186.1"/>
    </source>
</evidence>
<dbReference type="Gene3D" id="1.10.8.720">
    <property type="entry name" value="Region D6 of dynein motor"/>
    <property type="match status" value="1"/>
</dbReference>
<dbReference type="InterPro" id="IPR042228">
    <property type="entry name" value="Dynein_linker_3"/>
</dbReference>
<feature type="coiled-coil region" evidence="12">
    <location>
        <begin position="3890"/>
        <end position="3960"/>
    </location>
</feature>
<reference evidence="15 16" key="2">
    <citation type="submission" date="2024-07" db="EMBL/GenBank/DDBJ databases">
        <authorList>
            <person name="Akdeniz Z."/>
        </authorList>
    </citation>
    <scope>NUCLEOTIDE SEQUENCE [LARGE SCALE GENOMIC DNA]</scope>
</reference>
<dbReference type="Gene3D" id="1.10.8.1220">
    <property type="match status" value="1"/>
</dbReference>
<dbReference type="Gene3D" id="1.20.920.20">
    <property type="match status" value="1"/>
</dbReference>
<keyword evidence="6" id="KW-0547">Nucleotide-binding</keyword>
<dbReference type="SUPFAM" id="SSF52540">
    <property type="entry name" value="P-loop containing nucleoside triphosphate hydrolases"/>
    <property type="match status" value="4"/>
</dbReference>
<dbReference type="GO" id="GO:0005524">
    <property type="term" value="F:ATP binding"/>
    <property type="evidence" value="ECO:0007669"/>
    <property type="project" value="UniProtKB-KW"/>
</dbReference>
<dbReference type="Pfam" id="PF12777">
    <property type="entry name" value="MT"/>
    <property type="match status" value="1"/>
</dbReference>
<keyword evidence="3" id="KW-0963">Cytoplasm</keyword>
<keyword evidence="8" id="KW-0243">Dynein</keyword>
<dbReference type="Pfam" id="PF18199">
    <property type="entry name" value="Dynein_C"/>
    <property type="match status" value="1"/>
</dbReference>
<evidence type="ECO:0000256" key="5">
    <source>
        <dbReference type="ARBA" id="ARBA00022737"/>
    </source>
</evidence>
<dbReference type="Pfam" id="PF18198">
    <property type="entry name" value="AAA_lid_11"/>
    <property type="match status" value="1"/>
</dbReference>
<gene>
    <name evidence="15" type="ORF">HINF_LOCUS3915</name>
    <name evidence="14" type="ORF">HINF_LOCUS49831</name>
</gene>
<dbReference type="InterPro" id="IPR035699">
    <property type="entry name" value="AAA_6"/>
</dbReference>
<dbReference type="GO" id="GO:0008569">
    <property type="term" value="F:minus-end-directed microtubule motor activity"/>
    <property type="evidence" value="ECO:0007669"/>
    <property type="project" value="UniProtKB-ARBA"/>
</dbReference>
<evidence type="ECO:0000256" key="12">
    <source>
        <dbReference type="SAM" id="Coils"/>
    </source>
</evidence>
<dbReference type="Gene3D" id="1.10.287.2620">
    <property type="match status" value="1"/>
</dbReference>
<dbReference type="CDD" id="cd00009">
    <property type="entry name" value="AAA"/>
    <property type="match status" value="1"/>
</dbReference>
<feature type="domain" description="AAA+ ATPase" evidence="13">
    <location>
        <begin position="2683"/>
        <end position="2840"/>
    </location>
</feature>
<dbReference type="InterPro" id="IPR042219">
    <property type="entry name" value="AAA_lid_11_sf"/>
</dbReference>
<dbReference type="InterPro" id="IPR042222">
    <property type="entry name" value="Dynein_2_N"/>
</dbReference>
<dbReference type="Gene3D" id="6.10.140.1060">
    <property type="match status" value="1"/>
</dbReference>
<dbReference type="InterPro" id="IPR024317">
    <property type="entry name" value="Dynein_heavy_chain_D4_dom"/>
</dbReference>
<evidence type="ECO:0000256" key="6">
    <source>
        <dbReference type="ARBA" id="ARBA00022741"/>
    </source>
</evidence>
<comment type="subcellular location">
    <subcellularLocation>
        <location evidence="1">Cytoplasm</location>
        <location evidence="1">Cytoskeleton</location>
    </subcellularLocation>
</comment>
<dbReference type="EMBL" id="CATOUU010000952">
    <property type="protein sequence ID" value="CAI9962186.1"/>
    <property type="molecule type" value="Genomic_DNA"/>
</dbReference>
<dbReference type="Gene3D" id="1.20.1270.280">
    <property type="match status" value="1"/>
</dbReference>
<evidence type="ECO:0000256" key="11">
    <source>
        <dbReference type="ARBA" id="ARBA00023212"/>
    </source>
</evidence>
<sequence length="4768" mass="549813">MQDVYKFVKSLLQLRLDLEDTQADVLIQNNFLQQVIQQDRAFVYIDPEKMTVYQNHPESEQEQQIYLLVRTEQINYQTVTRRALASAFQLFEAQNVAVSLYNLLIPIQESVGQKQPQQQELKQSIQKFSEQLKQVDQENLLKNIPFVYQIVDTKLEDRSQIQAQIQKTVTALQNLNQIKLPTLQLNQTKLSEDFLYNNSLVKQLLFDNDKIVKFYTKFFARLIKAKETALTTLQNEEQKVYLAKKASQFENFSIFVAQIDAFKLDIKIIEQYQVLQDQLNIVEQNDYFKLDVQRLKDFIFQQIQNNDCSQDLIRIYKAMYIKLGFFVLSQISKDIYNFVNDQHPGNATNFGYLNNFESLDPSTKQLLRILKLFEQIISSKQSEFGIEPGTILLVDGIQFINQQFQHYANTIHNTLQIPEIKDKVKVLEEALDIIIKKFACYELDQFNKLQPEIQQQLKRQSLILDQSNEIFKQQRFANLVAIMISSMNLLTNPVSGLKFLNDPFQLIRFESQSDFNQQVSEFDLKVSQFIMELKPKGGLGEIMNQIFKLRKLEVLSQSRESISISYQKVLQILCDQLSELLEVMLKKHKIQKSQLSLHLQLKPEQQLAIDHFTSPLPLFPTFPQKTSFAIQFSHICTKKIEDMRKLSQTDKLTNLIDQISKYVVTPQEMFQIVSPLGPRKNILHIQHAKHLIDFAVDGSITCNRVPELQSMDEDFQIVKSLIFKGELFMEIKKSHCSQTFTPIFNAIEYQLYPAVQLLKHIYQSLSDWKYAKEYYQMIDFSVKELCLMLSNLPQYCVRETQSVKILSLQEITTQSVLPFYGHFLDEANNYNQYEIGGKVFKIEDLNEFYMQQCEAIFIKTQKLNELYQDFIDNINKIDSYMTVLKNCSYSTISENVENICFVLNKLCSKFTEFKQVCIFVIKQLFDVLGTKLLAFQHIIYNQMLVNQDNFDQSDYISFVQPVFNQLEANQQFDVENVQTQVCKYLEENQRFTANLVISSHGVEFKPSLTRLSTNLINLCSNITGLFLNYSFASAFSLNEYIGDSKDKTFADLLILHESSQIPQALKQQQKIMRRLSLSICQSTMRFAEMYENRQILFNQESKLKLQQKLQNNLEEWLKQYDLLQNADSMSSVRFGLVLLNLDENFKQQADQAFTSLKNFISERIQNLFTLKTDEVESSLNQQLINNQKFTQARLEQILKATKLNNELFELLNTLEKASKSHEVYVTNKYLLEKTVNTLKQRQLEVTFHKIEQNDNIIQDWCKNTMKQITQSNDFLNLIQQLAAHDDELCQKAQIVINGWQEFLDQIVEAKQCKFDLVRNILTSKQTEISDIQQQIQTIGPAVQTISQMQVQTQMPKFKSHDIMRALTNIMNDCVFHSDQVCNDLQKIQSQFQSKCEKKLQNFTPDDIVTIIKVLQEDIKQLNKTVQLSKFYEFFQVKCNMIIKLSQILSQLCNHQVFKKQHWKQLSSKVNQKLFQEDLQLSQVIEIYLENIINSDSPQLKQRIRSTEDILSIANGQFQIEKYLREVEYAWSEQKFVIFTQDKHTLITQWQVYSQMIEEHSSGLTGLQSSPYYSEYQKQAEEWKNKLNSLTEILDTWADVQRRWVYLQSVFSANSKIVEAYLGQVQSQLNQANQNFSQIMLSVAEDGTIIKVLEENQFLNKLEQIGSNLEEVQKALGSFLEKQRSKSPRLFFVGDDDLLDIISITSSPSIKNMQKHWRKMYTGIDRVVLKEQEGQQEQIVGIVSKQNETIDFQQQSEQAQQNPNELLMHSILKRVETGMVAALKLSVYNALKILMNNEKLEEQIMKLIKEHPAQTAVLAYQVVWTYYMNKNEDCTEWINKNLIQISILDLAFEFECKRNILISELTHLKNATQFILQAEQKEFEWLAQLRFEVFNGITNDLIQILEQPLQIPKFEISCKMGDSVLRYGFEYHGTDQRIVQTQLTDFCYLIATQAITDKLGCAPQGRAGTGKTESTKALAIQLGRSVLVFNTDENFNEQAVGRILIGACEVGSIACFDEFNRLEENTLSAVCQQLAQIQQGLRNGLSEIPNFLSGSEKATIRLSQDTAIFVTMNPGYAGRRELPDTLKALLRDVAMNKPDLYAITEVMLSSNGFINAFNLAKKIVPFFQLASEQMTNQPHYDWGLRAIKAVLNSAGTILKELKSNPESTENKNIETEAIIGAIIDAVVPKLIQVDIDVFNCLLLDIFPGAKLQPVEDQLYKKYVIEIIQEKNLILTDLFVTKIMQIFRCQQVNIGLMLVGSTGTSKSEALGIFVEAMDRYQNNKMKQLKPDWNYKRMVKFDILCPKSFTGKEDLFGSLEQTTREWQDGQFTSLLRSQLTEIAESDQSCQIKKQYIICFDSYIDPEWVESLNSVLDDNRCLTLPNGERLAVPQNIHLIFEVKDLKNATPATVSRCSMIWFAKEILPNNIRFEGFVQKIDKIGNTQGCAHLQVKLKISLKQNLINTIHKLAAIAWRLIGGDFSFIDELIEKCQQQKLLQNEVMIYSDARLITTITSLLEASLKECIKVVESCYPQMAQKFPQLLQLDSDSDYVQNIDKQQELLNHTEMNVNKLMLFMKRKLILSVAWGFSCAHNNKYRFLISKVIYEHFKASVKSDVMQGLDVSYENENINSNTILQYNVTAQNEQWQHNSHKLQKTVIQESQVGNSVIQTLDTVTYGYLIESWLKSNYPLILVGPAGSGKSMSLTSALRNTPNFEMVFISFSSNTTPEYVKKLIIRNCEKSYTSQGIILQPKVVDQTLVIMCDEINLPSPDAFGCQRTIEFIRSTIENKSFYDPLTKQTYILQRIAFAGTCNPPTDPGRYHMCERFLSHAPVFLCDFPTYDSLNMIYSTFVQAVLANRAPQVVTKFEIIAQTMVDIYTAVSGKLTVEQQQHYIYSPRELTRWCRGLITGLSPEQQYTINDLAKLVFHEGLRLFEDRLVLSDERQWILQEMNKIVTGNLGVSRWAILTPIYSFLQNSRYESTTIAEVKQLLQIKEKSYHDELLLSNPLAQHIVLTDEVIETILKIDRVIKQPVGHLLLVGISGVGKTTLAKFTAWLNNYECYDVQTHKKYTLQDFEELLRMLVIKAGVKQIKLVFLFDEANALETTFLEHMNALLASGEVPGLFEGDQLTQLLQQARDQIEKFRQEDIKNLPPQSAKDDQILNFITKNVQNNLHIVFSMNPPPRTKSQSGLQSSAASSPALFNRCVIVWMGDWQFGSYYQMASEKLNLNLEGQKDQDQPYDKYLVKELNDPGLSSQQQNDLLTNVETATKDEKIRRAFVLMHKKCLEMANYIEDTHPSSVPSQFADGGGIKLATPRNFVKAIHYLLQIYDRVQKYQKEQFSHVQKGLLVLQETQNEVKLMQQELNVKTVQLTEARDNSDKKLAEMSTKKQEAQQNQIQTNELLKVIKVKQEEIDVKKGPIQKELAEAQPAVDAAKKAITGIDRKKLDELKMMAKPPENIRIAMEAVVLIVGDEADRNSISWESVKKTMRKPDFLSLMTSFDPQKTLISNSIQKKLREQYFDKITVDQVNRASQAAGPMFQWAVSVSNFQEIVAKIEPLTNEINRLEQEAAELNQQFTKSNALLQQLQVQLTEYEIEYKQLLKKQTELDQEKQRTETKLNRAAGLVNSLQSESERWSTQCQEFQTQIANQIGDQILISFYSSYALILPEQLRRQIYNQWTSVLDQLQITFSENLIISEALMSEVAEKTRWIDECGLQNDQVSLENMCSLLGLSQREESSIKFYMDSPGFLINTSSNFKEVLQKIFGKQLQCTSTLSQDLQQIIERSLRFGQILYVENCEEYDPILNTCIEFALDVGGCMQYISNRKLIIAGREIEASPGFRLILQMNSSGGSKQIPPSVIAQCKVLNFAVTQSSFAQNIQQQLLEYERPSVGKERQQLLVKLRQLGIKLVELEKQLLNTISNTDSKQILESDVVSSVLQNTKQEAQEVNNKKVQATELCENLETASTMYKDVSSFISSLYFSLQKLPKIQYCAYFPMSMFLYLFEKTLKNVGVVENEIQNQAEPTQQRMKVLALTFTKQIYQLVGSALPQIERSAFALHIISVIYSDEVNSSVLDVQQQLNQFEKDLMFKGLDVTLQKSFQDIQSNYNLICENKDEFKKVDQSVINQLKYWQNEVQTKSDSLIITQENAIVSLVVCATLQPLALPEILPQIFDLLIDENSYNLPYNLKFDQLVNQYAQLRQPFLITVVGPTDPVTIAMQASQNKQVIQFAVGQKDCNIQNIKQKISAVKKEFIVIITNIHLAPNKFSDQLLKLLQEQLQSNNNLTAILTTNLSPLVPSSIYNQCIKYSVETPLSLAVQCKKTFDDILLMCKNNNNKQLIRLCYFAALLHSIITLRSKFTPNGFIQDYNYTYADLEADYRVITTKLGNKINQSVISDEEIPFNSIKEYIQRLCYGNKIVYTQDRIIMDKLIEVIFNIETFNASNLDILDLKLPQQTDSIETMKQILNDISDDIKHIGLQPIAKKIYFTNQLKQTLQKMAILEMQEDSPEENNDENDQLLTLINQWQEQLQFEAVPTINKEQCWYSNIKNQLNEELRVSNNIFDIVQQDLKNVAKYLNKEIQRTNRISSIISELTIGAIPKEWKDFVFTKIEKITDFLNNFKLRRTYLFNVIQNLNDQELFKDNSLDLGYLYQPAAMLTSLKQVFARKLNVALDDVYTSYSLTQQEGLEVKLVGINLMFCKYDNQSNKLELDNNLYNKVQNVWVTLSSKQNPNNGIKIPVYIDQTRRNEVFRVETECRNSSEAIIQAVCGVLVAE</sequence>
<dbReference type="InterPro" id="IPR041658">
    <property type="entry name" value="AAA_lid_11"/>
</dbReference>
<dbReference type="EMBL" id="CAXDID020000007">
    <property type="protein sequence ID" value="CAL5976636.1"/>
    <property type="molecule type" value="Genomic_DNA"/>
</dbReference>
<dbReference type="Gene3D" id="1.20.140.100">
    <property type="entry name" value="Dynein heavy chain, N-terminal domain 2"/>
    <property type="match status" value="1"/>
</dbReference>
<dbReference type="Gene3D" id="1.10.472.130">
    <property type="match status" value="1"/>
</dbReference>
<keyword evidence="5" id="KW-0677">Repeat</keyword>
<dbReference type="GO" id="GO:0005938">
    <property type="term" value="C:cell cortex"/>
    <property type="evidence" value="ECO:0007669"/>
    <property type="project" value="UniProtKB-ARBA"/>
</dbReference>
<feature type="domain" description="AAA+ ATPase" evidence="13">
    <location>
        <begin position="1956"/>
        <end position="2099"/>
    </location>
</feature>
<name>A0AA86URV7_9EUKA</name>
<dbReference type="GO" id="GO:0000070">
    <property type="term" value="P:mitotic sister chromatid segregation"/>
    <property type="evidence" value="ECO:0007669"/>
    <property type="project" value="UniProtKB-ARBA"/>
</dbReference>
<dbReference type="FunFam" id="3.40.50.300:FF:000996">
    <property type="entry name" value="Cytoplasmic dynein heavy chain"/>
    <property type="match status" value="1"/>
</dbReference>
<dbReference type="InterPro" id="IPR024743">
    <property type="entry name" value="Dynein_HC_stalk"/>
</dbReference>
<keyword evidence="4" id="KW-0493">Microtubule</keyword>
<dbReference type="GO" id="GO:0045505">
    <property type="term" value="F:dynein intermediate chain binding"/>
    <property type="evidence" value="ECO:0007669"/>
    <property type="project" value="InterPro"/>
</dbReference>
<dbReference type="Gene3D" id="3.10.490.20">
    <property type="match status" value="1"/>
</dbReference>
<evidence type="ECO:0000256" key="2">
    <source>
        <dbReference type="ARBA" id="ARBA00022197"/>
    </source>
</evidence>
<dbReference type="InterPro" id="IPR041228">
    <property type="entry name" value="Dynein_C"/>
</dbReference>
<dbReference type="PANTHER" id="PTHR45703:SF36">
    <property type="entry name" value="DYNEIN HEAVY CHAIN, CYTOPLASMIC"/>
    <property type="match status" value="1"/>
</dbReference>
<dbReference type="Gene3D" id="3.40.50.300">
    <property type="entry name" value="P-loop containing nucleotide triphosphate hydrolases"/>
    <property type="match status" value="5"/>
</dbReference>
<organism evidence="14">
    <name type="scientific">Hexamita inflata</name>
    <dbReference type="NCBI Taxonomy" id="28002"/>
    <lineage>
        <taxon>Eukaryota</taxon>
        <taxon>Metamonada</taxon>
        <taxon>Diplomonadida</taxon>
        <taxon>Hexamitidae</taxon>
        <taxon>Hexamitinae</taxon>
        <taxon>Hexamita</taxon>
    </lineage>
</organism>
<dbReference type="GO" id="GO:0030473">
    <property type="term" value="P:nuclear migration along microtubule"/>
    <property type="evidence" value="ECO:0007669"/>
    <property type="project" value="UniProtKB-ARBA"/>
</dbReference>
<feature type="domain" description="AAA+ ATPase" evidence="13">
    <location>
        <begin position="3028"/>
        <end position="3207"/>
    </location>
</feature>
<dbReference type="Pfam" id="PF12775">
    <property type="entry name" value="AAA_7"/>
    <property type="match status" value="1"/>
</dbReference>
<dbReference type="InterPro" id="IPR043160">
    <property type="entry name" value="Dynein_C_barrel"/>
</dbReference>
<dbReference type="GO" id="GO:1902850">
    <property type="term" value="P:microtubule cytoskeleton organization involved in mitosis"/>
    <property type="evidence" value="ECO:0007669"/>
    <property type="project" value="UniProtKB-ARBA"/>
</dbReference>
<evidence type="ECO:0000313" key="15">
    <source>
        <dbReference type="EMBL" id="CAL5976636.1"/>
    </source>
</evidence>
<keyword evidence="11" id="KW-0206">Cytoskeleton</keyword>
<dbReference type="Gene3D" id="1.20.58.1120">
    <property type="match status" value="1"/>
</dbReference>
<dbReference type="Pfam" id="PF12774">
    <property type="entry name" value="AAA_6"/>
    <property type="match status" value="1"/>
</dbReference>
<keyword evidence="7" id="KW-0067">ATP-binding</keyword>
<dbReference type="InterPro" id="IPR013602">
    <property type="entry name" value="Dynein_heavy_linker"/>
</dbReference>
<feature type="coiled-coil region" evidence="12">
    <location>
        <begin position="3346"/>
        <end position="3391"/>
    </location>
</feature>
<evidence type="ECO:0000256" key="7">
    <source>
        <dbReference type="ARBA" id="ARBA00022840"/>
    </source>
</evidence>
<evidence type="ECO:0000313" key="16">
    <source>
        <dbReference type="Proteomes" id="UP001642409"/>
    </source>
</evidence>
<dbReference type="InterPro" id="IPR003593">
    <property type="entry name" value="AAA+_ATPase"/>
</dbReference>